<feature type="transmembrane region" description="Helical" evidence="5">
    <location>
        <begin position="88"/>
        <end position="110"/>
    </location>
</feature>
<dbReference type="PRINTS" id="PR00834">
    <property type="entry name" value="PROTEASES2C"/>
</dbReference>
<dbReference type="EC" id="3.4.21.-" evidence="7"/>
<sequence length="474" mass="46305">MTENPNTPEPPAPAPSAGPAHHPDSVPEKAPASSSEARPAAEAHAAPPAQAAPEAHAGPETRTASAVAPAAASAQAATAPQRSLAPMIAALAVGALVGGAAGGGIAAWALSDRAGSTASPAGPASVTVNDPQDATIVTGVVAKAMPSVVTIEVAGGGAQGSGSGVILSEDGYVITNAHVATLDGAAADPSIRVSTSDGRLWDASLVGADPIADLAVIRIEGASGLQPIEFADSDELNVGDRAIAIGAPLGLAGTVTDGIVSALNRSITVQSSAVPDAPEAPQPDGESPFEFWNFDIPGQDRRPSASTTISLAVIQTDAAINPGNSGGALLDQEGRLMGINVAIATAGGGGQGGAGSIGVGFSIPANYAQRIATELIATGTATHGLLGAIVRDASAEASSDVVGALIDQVAPGGPAEQAGLRSGDVITEFNGVPITDQIDLTAQVRVLAAGDSAELSYVRGGRSESVTVTLGELG</sequence>
<dbReference type="Gene3D" id="2.40.10.10">
    <property type="entry name" value="Trypsin-like serine proteases"/>
    <property type="match status" value="2"/>
</dbReference>
<keyword evidence="5" id="KW-1133">Transmembrane helix</keyword>
<feature type="region of interest" description="Disordered" evidence="4">
    <location>
        <begin position="1"/>
        <end position="67"/>
    </location>
</feature>
<evidence type="ECO:0000313" key="7">
    <source>
        <dbReference type="EMBL" id="MBA8847794.1"/>
    </source>
</evidence>
<dbReference type="InterPro" id="IPR009003">
    <property type="entry name" value="Peptidase_S1_PA"/>
</dbReference>
<dbReference type="InterPro" id="IPR051201">
    <property type="entry name" value="Chloro_Bact_Ser_Proteases"/>
</dbReference>
<reference evidence="7 8" key="1">
    <citation type="submission" date="2020-07" db="EMBL/GenBank/DDBJ databases">
        <title>Sequencing the genomes of 1000 actinobacteria strains.</title>
        <authorList>
            <person name="Klenk H.-P."/>
        </authorList>
    </citation>
    <scope>NUCLEOTIDE SEQUENCE [LARGE SCALE GENOMIC DNA]</scope>
    <source>
        <strain evidence="7 8">DSM 19663</strain>
    </source>
</reference>
<dbReference type="AlphaFoldDB" id="A0A839EC34"/>
<organism evidence="7 8">
    <name type="scientific">Microcella alkalica</name>
    <dbReference type="NCBI Taxonomy" id="355930"/>
    <lineage>
        <taxon>Bacteria</taxon>
        <taxon>Bacillati</taxon>
        <taxon>Actinomycetota</taxon>
        <taxon>Actinomycetes</taxon>
        <taxon>Micrococcales</taxon>
        <taxon>Microbacteriaceae</taxon>
        <taxon>Microcella</taxon>
    </lineage>
</organism>
<dbReference type="InterPro" id="IPR001478">
    <property type="entry name" value="PDZ"/>
</dbReference>
<evidence type="ECO:0000313" key="8">
    <source>
        <dbReference type="Proteomes" id="UP000585905"/>
    </source>
</evidence>
<dbReference type="Pfam" id="PF13365">
    <property type="entry name" value="Trypsin_2"/>
    <property type="match status" value="1"/>
</dbReference>
<feature type="compositionally biased region" description="Low complexity" evidence="4">
    <location>
        <begin position="28"/>
        <end position="67"/>
    </location>
</feature>
<keyword evidence="2 7" id="KW-0645">Protease</keyword>
<dbReference type="GO" id="GO:0004252">
    <property type="term" value="F:serine-type endopeptidase activity"/>
    <property type="evidence" value="ECO:0007669"/>
    <property type="project" value="InterPro"/>
</dbReference>
<keyword evidence="3 7" id="KW-0378">Hydrolase</keyword>
<dbReference type="Proteomes" id="UP000585905">
    <property type="component" value="Unassembled WGS sequence"/>
</dbReference>
<dbReference type="SMART" id="SM00228">
    <property type="entry name" value="PDZ"/>
    <property type="match status" value="1"/>
</dbReference>
<dbReference type="SUPFAM" id="SSF50156">
    <property type="entry name" value="PDZ domain-like"/>
    <property type="match status" value="1"/>
</dbReference>
<dbReference type="PANTHER" id="PTHR43343:SF3">
    <property type="entry name" value="PROTEASE DO-LIKE 8, CHLOROPLASTIC"/>
    <property type="match status" value="1"/>
</dbReference>
<dbReference type="InterPro" id="IPR036034">
    <property type="entry name" value="PDZ_sf"/>
</dbReference>
<evidence type="ECO:0000256" key="2">
    <source>
        <dbReference type="ARBA" id="ARBA00022670"/>
    </source>
</evidence>
<keyword evidence="8" id="KW-1185">Reference proteome</keyword>
<dbReference type="RefSeq" id="WP_182490627.1">
    <property type="nucleotide sequence ID" value="NZ_BAAAOV010000001.1"/>
</dbReference>
<evidence type="ECO:0000256" key="5">
    <source>
        <dbReference type="SAM" id="Phobius"/>
    </source>
</evidence>
<comment type="caution">
    <text evidence="7">The sequence shown here is derived from an EMBL/GenBank/DDBJ whole genome shotgun (WGS) entry which is preliminary data.</text>
</comment>
<dbReference type="GO" id="GO:0006508">
    <property type="term" value="P:proteolysis"/>
    <property type="evidence" value="ECO:0007669"/>
    <property type="project" value="UniProtKB-KW"/>
</dbReference>
<dbReference type="Gene3D" id="2.30.42.10">
    <property type="match status" value="1"/>
</dbReference>
<feature type="domain" description="PDZ" evidence="6">
    <location>
        <begin position="375"/>
        <end position="461"/>
    </location>
</feature>
<accession>A0A839EC34</accession>
<evidence type="ECO:0000256" key="4">
    <source>
        <dbReference type="SAM" id="MobiDB-lite"/>
    </source>
</evidence>
<keyword evidence="5" id="KW-0812">Transmembrane</keyword>
<dbReference type="EMBL" id="JACGWX010000003">
    <property type="protein sequence ID" value="MBA8847794.1"/>
    <property type="molecule type" value="Genomic_DNA"/>
</dbReference>
<protein>
    <submittedName>
        <fullName evidence="7">Putative serine protease PepD</fullName>
        <ecNumber evidence="7">3.4.21.-</ecNumber>
    </submittedName>
</protein>
<evidence type="ECO:0000256" key="1">
    <source>
        <dbReference type="ARBA" id="ARBA00010541"/>
    </source>
</evidence>
<dbReference type="InterPro" id="IPR043504">
    <property type="entry name" value="Peptidase_S1_PA_chymotrypsin"/>
</dbReference>
<proteinExistence type="inferred from homology"/>
<feature type="compositionally biased region" description="Pro residues" evidence="4">
    <location>
        <begin position="7"/>
        <end position="16"/>
    </location>
</feature>
<evidence type="ECO:0000259" key="6">
    <source>
        <dbReference type="PROSITE" id="PS50106"/>
    </source>
</evidence>
<keyword evidence="5" id="KW-0472">Membrane</keyword>
<gene>
    <name evidence="7" type="ORF">FHX53_001386</name>
</gene>
<dbReference type="PANTHER" id="PTHR43343">
    <property type="entry name" value="PEPTIDASE S12"/>
    <property type="match status" value="1"/>
</dbReference>
<dbReference type="Pfam" id="PF13180">
    <property type="entry name" value="PDZ_2"/>
    <property type="match status" value="1"/>
</dbReference>
<evidence type="ECO:0000256" key="3">
    <source>
        <dbReference type="ARBA" id="ARBA00022801"/>
    </source>
</evidence>
<comment type="similarity">
    <text evidence="1">Belongs to the peptidase S1C family.</text>
</comment>
<name>A0A839EC34_9MICO</name>
<dbReference type="PROSITE" id="PS50106">
    <property type="entry name" value="PDZ"/>
    <property type="match status" value="1"/>
</dbReference>
<dbReference type="InterPro" id="IPR001940">
    <property type="entry name" value="Peptidase_S1C"/>
</dbReference>
<dbReference type="SUPFAM" id="SSF50494">
    <property type="entry name" value="Trypsin-like serine proteases"/>
    <property type="match status" value="1"/>
</dbReference>